<gene>
    <name evidence="1" type="ORF">L1987_53948</name>
</gene>
<keyword evidence="2" id="KW-1185">Reference proteome</keyword>
<protein>
    <submittedName>
        <fullName evidence="1">Uncharacterized protein</fullName>
    </submittedName>
</protein>
<proteinExistence type="predicted"/>
<comment type="caution">
    <text evidence="1">The sequence shown here is derived from an EMBL/GenBank/DDBJ whole genome shotgun (WGS) entry which is preliminary data.</text>
</comment>
<name>A0ACB9E5P4_9ASTR</name>
<evidence type="ECO:0000313" key="1">
    <source>
        <dbReference type="EMBL" id="KAI3754170.1"/>
    </source>
</evidence>
<accession>A0ACB9E5P4</accession>
<reference evidence="1 2" key="2">
    <citation type="journal article" date="2022" name="Mol. Ecol. Resour.">
        <title>The genomes of chicory, endive, great burdock and yacon provide insights into Asteraceae paleo-polyploidization history and plant inulin production.</title>
        <authorList>
            <person name="Fan W."/>
            <person name="Wang S."/>
            <person name="Wang H."/>
            <person name="Wang A."/>
            <person name="Jiang F."/>
            <person name="Liu H."/>
            <person name="Zhao H."/>
            <person name="Xu D."/>
            <person name="Zhang Y."/>
        </authorList>
    </citation>
    <scope>NUCLEOTIDE SEQUENCE [LARGE SCALE GENOMIC DNA]</scope>
    <source>
        <strain evidence="2">cv. Yunnan</strain>
        <tissue evidence="1">Leaves</tissue>
    </source>
</reference>
<dbReference type="EMBL" id="CM042035">
    <property type="protein sequence ID" value="KAI3754170.1"/>
    <property type="molecule type" value="Genomic_DNA"/>
</dbReference>
<organism evidence="1 2">
    <name type="scientific">Smallanthus sonchifolius</name>
    <dbReference type="NCBI Taxonomy" id="185202"/>
    <lineage>
        <taxon>Eukaryota</taxon>
        <taxon>Viridiplantae</taxon>
        <taxon>Streptophyta</taxon>
        <taxon>Embryophyta</taxon>
        <taxon>Tracheophyta</taxon>
        <taxon>Spermatophyta</taxon>
        <taxon>Magnoliopsida</taxon>
        <taxon>eudicotyledons</taxon>
        <taxon>Gunneridae</taxon>
        <taxon>Pentapetalae</taxon>
        <taxon>asterids</taxon>
        <taxon>campanulids</taxon>
        <taxon>Asterales</taxon>
        <taxon>Asteraceae</taxon>
        <taxon>Asteroideae</taxon>
        <taxon>Heliantheae alliance</taxon>
        <taxon>Millerieae</taxon>
        <taxon>Smallanthus</taxon>
    </lineage>
</organism>
<sequence>MEDYGVERGHEHYACMVDLYGRAGLLMEAVEFMKSMPMPPGKDVYGALLGACRMHNNIELAEVVAEKLFVLDPNSGGRYVTLAKIYGDGGRLKDAAAVRKSGDGYAAGVEGELNYSNCKYNILM</sequence>
<dbReference type="Proteomes" id="UP001056120">
    <property type="component" value="Linkage Group LG18"/>
</dbReference>
<reference evidence="2" key="1">
    <citation type="journal article" date="2022" name="Mol. Ecol. Resour.">
        <title>The genomes of chicory, endive, great burdock and yacon provide insights into Asteraceae palaeo-polyploidization history and plant inulin production.</title>
        <authorList>
            <person name="Fan W."/>
            <person name="Wang S."/>
            <person name="Wang H."/>
            <person name="Wang A."/>
            <person name="Jiang F."/>
            <person name="Liu H."/>
            <person name="Zhao H."/>
            <person name="Xu D."/>
            <person name="Zhang Y."/>
        </authorList>
    </citation>
    <scope>NUCLEOTIDE SEQUENCE [LARGE SCALE GENOMIC DNA]</scope>
    <source>
        <strain evidence="2">cv. Yunnan</strain>
    </source>
</reference>
<evidence type="ECO:0000313" key="2">
    <source>
        <dbReference type="Proteomes" id="UP001056120"/>
    </source>
</evidence>